<evidence type="ECO:0000313" key="1">
    <source>
        <dbReference type="EMBL" id="KAJ2989341.1"/>
    </source>
</evidence>
<sequence length="125" mass="13215">MGEGSLSATGVGRDERVGIVARRDEGVAFSEDKSGEEGAGLEGVLGVIAVVPRREERELGWLAMLSGAGSDGCTTSDLFPLMEKAEGSGVEGEFVPLYSVIDRFDSLVEIRPGEARRPFDPGLKT</sequence>
<name>A0ACC1PDB3_9APHY</name>
<comment type="caution">
    <text evidence="1">The sequence shown here is derived from an EMBL/GenBank/DDBJ whole genome shotgun (WGS) entry which is preliminary data.</text>
</comment>
<dbReference type="Proteomes" id="UP001144978">
    <property type="component" value="Unassembled WGS sequence"/>
</dbReference>
<keyword evidence="2" id="KW-1185">Reference proteome</keyword>
<proteinExistence type="predicted"/>
<gene>
    <name evidence="1" type="ORF">NUW54_g8815</name>
</gene>
<dbReference type="EMBL" id="JANSHE010002810">
    <property type="protein sequence ID" value="KAJ2989341.1"/>
    <property type="molecule type" value="Genomic_DNA"/>
</dbReference>
<organism evidence="1 2">
    <name type="scientific">Trametes sanguinea</name>
    <dbReference type="NCBI Taxonomy" id="158606"/>
    <lineage>
        <taxon>Eukaryota</taxon>
        <taxon>Fungi</taxon>
        <taxon>Dikarya</taxon>
        <taxon>Basidiomycota</taxon>
        <taxon>Agaricomycotina</taxon>
        <taxon>Agaricomycetes</taxon>
        <taxon>Polyporales</taxon>
        <taxon>Polyporaceae</taxon>
        <taxon>Trametes</taxon>
    </lineage>
</organism>
<reference evidence="1" key="1">
    <citation type="submission" date="2022-08" db="EMBL/GenBank/DDBJ databases">
        <title>Genome Sequence of Pycnoporus sanguineus.</title>
        <authorList>
            <person name="Buettner E."/>
        </authorList>
    </citation>
    <scope>NUCLEOTIDE SEQUENCE</scope>
    <source>
        <strain evidence="1">CG-C14</strain>
    </source>
</reference>
<accession>A0ACC1PDB3</accession>
<protein>
    <submittedName>
        <fullName evidence="1">Uncharacterized protein</fullName>
    </submittedName>
</protein>
<evidence type="ECO:0000313" key="2">
    <source>
        <dbReference type="Proteomes" id="UP001144978"/>
    </source>
</evidence>